<dbReference type="GO" id="GO:0006508">
    <property type="term" value="P:proteolysis"/>
    <property type="evidence" value="ECO:0007669"/>
    <property type="project" value="InterPro"/>
</dbReference>
<comment type="similarity">
    <text evidence="1">Belongs to the peptidase S13 family.</text>
</comment>
<keyword evidence="2" id="KW-0378">Hydrolase</keyword>
<dbReference type="GO" id="GO:0004185">
    <property type="term" value="F:serine-type carboxypeptidase activity"/>
    <property type="evidence" value="ECO:0007669"/>
    <property type="project" value="InterPro"/>
</dbReference>
<dbReference type="InterPro" id="IPR000667">
    <property type="entry name" value="Peptidase_S13"/>
</dbReference>
<dbReference type="Proteomes" id="UP000199514">
    <property type="component" value="Unassembled WGS sequence"/>
</dbReference>
<feature type="signal peptide" evidence="3">
    <location>
        <begin position="1"/>
        <end position="20"/>
    </location>
</feature>
<dbReference type="PANTHER" id="PTHR30023:SF0">
    <property type="entry name" value="PENICILLIN-SENSITIVE CARBOXYPEPTIDASE A"/>
    <property type="match status" value="1"/>
</dbReference>
<organism evidence="4 5">
    <name type="scientific">Flexibacter flexilis DSM 6793</name>
    <dbReference type="NCBI Taxonomy" id="927664"/>
    <lineage>
        <taxon>Bacteria</taxon>
        <taxon>Pseudomonadati</taxon>
        <taxon>Bacteroidota</taxon>
        <taxon>Cytophagia</taxon>
        <taxon>Cytophagales</taxon>
        <taxon>Flexibacteraceae</taxon>
        <taxon>Flexibacter</taxon>
    </lineage>
</organism>
<proteinExistence type="inferred from homology"/>
<dbReference type="Pfam" id="PF02113">
    <property type="entry name" value="Peptidase_S13"/>
    <property type="match status" value="1"/>
</dbReference>
<dbReference type="EMBL" id="FOLE01000001">
    <property type="protein sequence ID" value="SFB75730.1"/>
    <property type="molecule type" value="Genomic_DNA"/>
</dbReference>
<dbReference type="Gene3D" id="3.40.710.10">
    <property type="entry name" value="DD-peptidase/beta-lactamase superfamily"/>
    <property type="match status" value="1"/>
</dbReference>
<evidence type="ECO:0000313" key="5">
    <source>
        <dbReference type="Proteomes" id="UP000199514"/>
    </source>
</evidence>
<evidence type="ECO:0000256" key="1">
    <source>
        <dbReference type="ARBA" id="ARBA00006096"/>
    </source>
</evidence>
<evidence type="ECO:0000256" key="3">
    <source>
        <dbReference type="SAM" id="SignalP"/>
    </source>
</evidence>
<accession>A0A1I1DSQ1</accession>
<keyword evidence="4" id="KW-0645">Protease</keyword>
<evidence type="ECO:0000256" key="2">
    <source>
        <dbReference type="ARBA" id="ARBA00022801"/>
    </source>
</evidence>
<dbReference type="PANTHER" id="PTHR30023">
    <property type="entry name" value="D-ALANYL-D-ALANINE CARBOXYPEPTIDASE"/>
    <property type="match status" value="1"/>
</dbReference>
<name>A0A1I1DSQ1_9BACT</name>
<dbReference type="InterPro" id="IPR012338">
    <property type="entry name" value="Beta-lactam/transpept-like"/>
</dbReference>
<dbReference type="STRING" id="927664.SAMN05421780_101306"/>
<keyword evidence="5" id="KW-1185">Reference proteome</keyword>
<sequence length="494" mass="53650">MRFSSKIALLVLWSSVGAMAQPKVALDNLKSALKDLNASPSMQHAGWGFVLKSLKNGKTLASYHPQRTLIPASTMKTVTTAAGLGVLGENYTFQTTLEYSGTLAPDGTLNGNLYIRGGADPSLGTDHIAQYDDYNTVMAQWANKIAEAGITRITGSVVGNADFLPENAVPDGWQWGDLGNYYGAPVTGLNINENYYKLIFKSGAKEGDATSILRTEPNIEGLQFDNLVVANKPTGKDNAYIYGAPYSFLRYVTGSIPAAKKEFVVKGAMPDPALLCAQLLHKRLTAKGINVEKDPTTTRILRRNGTRADSLPRKAIYVHRSPALKNLVAKTNVFSLNLYAEAILCAVGHQALSEATIEAGTKAIQTFWQMRGLDTDGFYMYDGSGLSPTNGITPTQLAQMFYLNSREPYFNSFYESLPVAGLSGTLSDMCLGTAAAGKIHAKSGTMTRVMCYVGYVEGKSGQKYCFSFMVNKYSGDYYAMRARVEKLMVLMANL</sequence>
<keyword evidence="4" id="KW-0121">Carboxypeptidase</keyword>
<dbReference type="AlphaFoldDB" id="A0A1I1DSQ1"/>
<dbReference type="GO" id="GO:0000270">
    <property type="term" value="P:peptidoglycan metabolic process"/>
    <property type="evidence" value="ECO:0007669"/>
    <property type="project" value="TreeGrafter"/>
</dbReference>
<keyword evidence="3" id="KW-0732">Signal</keyword>
<dbReference type="PRINTS" id="PR00922">
    <property type="entry name" value="DADACBPTASE3"/>
</dbReference>
<evidence type="ECO:0000313" key="4">
    <source>
        <dbReference type="EMBL" id="SFB75730.1"/>
    </source>
</evidence>
<gene>
    <name evidence="4" type="ORF">SAMN05421780_101306</name>
</gene>
<dbReference type="RefSeq" id="WP_091506152.1">
    <property type="nucleotide sequence ID" value="NZ_FOLE01000001.1"/>
</dbReference>
<dbReference type="SUPFAM" id="SSF56601">
    <property type="entry name" value="beta-lactamase/transpeptidase-like"/>
    <property type="match status" value="1"/>
</dbReference>
<dbReference type="NCBIfam" id="TIGR00666">
    <property type="entry name" value="PBP4"/>
    <property type="match status" value="1"/>
</dbReference>
<feature type="chain" id="PRO_5011686814" evidence="3">
    <location>
        <begin position="21"/>
        <end position="494"/>
    </location>
</feature>
<dbReference type="OrthoDB" id="9802627at2"/>
<dbReference type="Gene3D" id="3.50.80.20">
    <property type="entry name" value="D-Ala-D-Ala carboxypeptidase C, peptidase S13"/>
    <property type="match status" value="1"/>
</dbReference>
<protein>
    <submittedName>
        <fullName evidence="4">D-alanyl-D-alanine carboxypeptidase / D-alanyl-D-alanine-endopeptidase (Penicillin-binding protein 4)</fullName>
    </submittedName>
</protein>
<reference evidence="4 5" key="1">
    <citation type="submission" date="2016-10" db="EMBL/GenBank/DDBJ databases">
        <authorList>
            <person name="de Groot N.N."/>
        </authorList>
    </citation>
    <scope>NUCLEOTIDE SEQUENCE [LARGE SCALE GENOMIC DNA]</scope>
    <source>
        <strain evidence="4 5">DSM 6793</strain>
    </source>
</reference>